<evidence type="ECO:0000256" key="8">
    <source>
        <dbReference type="ARBA" id="ARBA00023146"/>
    </source>
</evidence>
<dbReference type="GO" id="GO:0006434">
    <property type="term" value="P:seryl-tRNA aminoacylation"/>
    <property type="evidence" value="ECO:0007669"/>
    <property type="project" value="InterPro"/>
</dbReference>
<dbReference type="Gene3D" id="3.30.930.10">
    <property type="entry name" value="Bira Bifunctional Protein, Domain 2"/>
    <property type="match status" value="1"/>
</dbReference>
<evidence type="ECO:0000256" key="4">
    <source>
        <dbReference type="ARBA" id="ARBA00022598"/>
    </source>
</evidence>
<dbReference type="InterPro" id="IPR033729">
    <property type="entry name" value="SerRS_core"/>
</dbReference>
<dbReference type="FunFam" id="3.30.930.10:FF:000026">
    <property type="entry name" value="Seryl-tRNA synthetase, cytoplasmic"/>
    <property type="match status" value="1"/>
</dbReference>
<evidence type="ECO:0000256" key="10">
    <source>
        <dbReference type="ARBA" id="ARBA00034892"/>
    </source>
</evidence>
<evidence type="ECO:0000256" key="3">
    <source>
        <dbReference type="ARBA" id="ARBA00012840"/>
    </source>
</evidence>
<evidence type="ECO:0000256" key="1">
    <source>
        <dbReference type="ARBA" id="ARBA00004514"/>
    </source>
</evidence>
<dbReference type="InterPro" id="IPR042103">
    <property type="entry name" value="SerRS_1_N_sf"/>
</dbReference>
<keyword evidence="8" id="KW-0030">Aminoacyl-tRNA synthetase</keyword>
<dbReference type="SUPFAM" id="SSF46589">
    <property type="entry name" value="tRNA-binding arm"/>
    <property type="match status" value="1"/>
</dbReference>
<feature type="binding site" evidence="13">
    <location>
        <position position="402"/>
    </location>
    <ligand>
        <name>L-serine</name>
        <dbReference type="ChEBI" id="CHEBI:33384"/>
    </ligand>
</feature>
<evidence type="ECO:0000256" key="9">
    <source>
        <dbReference type="ARBA" id="ARBA00031113"/>
    </source>
</evidence>
<evidence type="ECO:0000256" key="14">
    <source>
        <dbReference type="PIRSR" id="PIRSR001529-2"/>
    </source>
</evidence>
<name>A0A1L0BZR6_9ASCO</name>
<evidence type="ECO:0000256" key="2">
    <source>
        <dbReference type="ARBA" id="ARBA00010728"/>
    </source>
</evidence>
<feature type="binding site" evidence="14">
    <location>
        <begin position="366"/>
        <end position="369"/>
    </location>
    <ligand>
        <name>ATP</name>
        <dbReference type="ChEBI" id="CHEBI:30616"/>
    </ligand>
</feature>
<keyword evidence="7" id="KW-0648">Protein biosynthesis</keyword>
<comment type="function">
    <text evidence="11">Catalyzes the attachment of serine to tRNA(Ser) in a two-step reaction: serine is first activated by ATP to form Ser-AMP and then transferred to the acceptor end of tRNA(Ser).</text>
</comment>
<keyword evidence="4" id="KW-0436">Ligase</keyword>
<dbReference type="InterPro" id="IPR002317">
    <property type="entry name" value="Ser-tRNA-ligase_type_1"/>
</dbReference>
<dbReference type="InterPro" id="IPR015866">
    <property type="entry name" value="Ser-tRNA-synth_1_N"/>
</dbReference>
<dbReference type="FunFam" id="1.10.287.40:FF:000003">
    <property type="entry name" value="Serine--tRNA ligase cytoplasmic"/>
    <property type="match status" value="1"/>
</dbReference>
<keyword evidence="15" id="KW-0175">Coiled coil</keyword>
<feature type="domain" description="Aminoacyl-transfer RNA synthetases class-II family profile" evidence="16">
    <location>
        <begin position="153"/>
        <end position="428"/>
    </location>
</feature>
<accession>A0A1L0BZR6</accession>
<dbReference type="InterPro" id="IPR010978">
    <property type="entry name" value="tRNA-bd_arm"/>
</dbReference>
<dbReference type="GO" id="GO:0005524">
    <property type="term" value="F:ATP binding"/>
    <property type="evidence" value="ECO:0007669"/>
    <property type="project" value="UniProtKB-KW"/>
</dbReference>
<feature type="binding site" evidence="13">
    <location>
        <position position="246"/>
    </location>
    <ligand>
        <name>L-serine</name>
        <dbReference type="ChEBI" id="CHEBI:33384"/>
    </ligand>
</feature>
<evidence type="ECO:0000256" key="12">
    <source>
        <dbReference type="ARBA" id="ARBA00074532"/>
    </source>
</evidence>
<feature type="site" description="Important for serine binding" evidence="13">
    <location>
        <position position="404"/>
    </location>
</feature>
<dbReference type="PRINTS" id="PR00981">
    <property type="entry name" value="TRNASYNTHSER"/>
</dbReference>
<dbReference type="EMBL" id="LT635768">
    <property type="protein sequence ID" value="SGZ56847.1"/>
    <property type="molecule type" value="Genomic_DNA"/>
</dbReference>
<dbReference type="Gene3D" id="1.10.287.40">
    <property type="entry name" value="Serine-tRNA synthetase, tRNA binding domain"/>
    <property type="match status" value="1"/>
</dbReference>
<evidence type="ECO:0000256" key="15">
    <source>
        <dbReference type="SAM" id="Coils"/>
    </source>
</evidence>
<dbReference type="GO" id="GO:0005829">
    <property type="term" value="C:cytosol"/>
    <property type="evidence" value="ECO:0007669"/>
    <property type="project" value="UniProtKB-SubCell"/>
</dbReference>
<evidence type="ECO:0000256" key="11">
    <source>
        <dbReference type="ARBA" id="ARBA00058708"/>
    </source>
</evidence>
<comment type="subcellular location">
    <subcellularLocation>
        <location evidence="1">Cytoplasm</location>
        <location evidence="1">Cytosol</location>
    </subcellularLocation>
</comment>
<reference evidence="17 18" key="1">
    <citation type="submission" date="2016-10" db="EMBL/GenBank/DDBJ databases">
        <authorList>
            <person name="de Groot N.N."/>
        </authorList>
    </citation>
    <scope>NUCLEOTIDE SEQUENCE [LARGE SCALE GENOMIC DNA]</scope>
    <source>
        <strain evidence="17 18">PYCC 4715</strain>
    </source>
</reference>
<dbReference type="SUPFAM" id="SSF55681">
    <property type="entry name" value="Class II aaRS and biotin synthetases"/>
    <property type="match status" value="1"/>
</dbReference>
<evidence type="ECO:0000313" key="18">
    <source>
        <dbReference type="Proteomes" id="UP000182259"/>
    </source>
</evidence>
<feature type="binding site" evidence="13">
    <location>
        <position position="279"/>
    </location>
    <ligand>
        <name>L-serine</name>
        <dbReference type="ChEBI" id="CHEBI:33384"/>
    </ligand>
</feature>
<dbReference type="Proteomes" id="UP000182259">
    <property type="component" value="Chromosome V"/>
</dbReference>
<dbReference type="NCBIfam" id="TIGR00414">
    <property type="entry name" value="serS"/>
    <property type="match status" value="1"/>
</dbReference>
<feature type="binding site" evidence="14">
    <location>
        <begin position="295"/>
        <end position="298"/>
    </location>
    <ligand>
        <name>ATP</name>
        <dbReference type="ChEBI" id="CHEBI:30616"/>
    </ligand>
</feature>
<dbReference type="InterPro" id="IPR006195">
    <property type="entry name" value="aa-tRNA-synth_II"/>
</dbReference>
<proteinExistence type="inferred from homology"/>
<dbReference type="InterPro" id="IPR002314">
    <property type="entry name" value="aa-tRNA-synt_IIb"/>
</dbReference>
<evidence type="ECO:0000256" key="7">
    <source>
        <dbReference type="ARBA" id="ARBA00022917"/>
    </source>
</evidence>
<protein>
    <recommendedName>
        <fullName evidence="12">Serine--tRNA ligase, cytoplasmic</fullName>
        <ecNumber evidence="3">6.1.1.11</ecNumber>
    </recommendedName>
    <alternativeName>
        <fullName evidence="9">Seryl-tRNA synthetase</fullName>
    </alternativeName>
    <alternativeName>
        <fullName evidence="10">Seryl-tRNA(Ser) synthetase</fullName>
    </alternativeName>
</protein>
<dbReference type="PANTHER" id="PTHR11778">
    <property type="entry name" value="SERYL-TRNA SYNTHETASE"/>
    <property type="match status" value="1"/>
</dbReference>
<dbReference type="InterPro" id="IPR045864">
    <property type="entry name" value="aa-tRNA-synth_II/BPL/LPL"/>
</dbReference>
<keyword evidence="5" id="KW-0547">Nucleotide-binding</keyword>
<organism evidence="17 18">
    <name type="scientific">Sungouiella intermedia</name>
    <dbReference type="NCBI Taxonomy" id="45354"/>
    <lineage>
        <taxon>Eukaryota</taxon>
        <taxon>Fungi</taxon>
        <taxon>Dikarya</taxon>
        <taxon>Ascomycota</taxon>
        <taxon>Saccharomycotina</taxon>
        <taxon>Pichiomycetes</taxon>
        <taxon>Metschnikowiaceae</taxon>
        <taxon>Sungouiella</taxon>
    </lineage>
</organism>
<dbReference type="PROSITE" id="PS50862">
    <property type="entry name" value="AA_TRNA_LIGASE_II"/>
    <property type="match status" value="1"/>
</dbReference>
<dbReference type="UniPathway" id="UPA00906">
    <property type="reaction ID" value="UER00895"/>
</dbReference>
<dbReference type="CDD" id="cd00770">
    <property type="entry name" value="SerRS_core"/>
    <property type="match status" value="1"/>
</dbReference>
<dbReference type="EC" id="6.1.1.11" evidence="3"/>
<evidence type="ECO:0000256" key="5">
    <source>
        <dbReference type="ARBA" id="ARBA00022741"/>
    </source>
</evidence>
<dbReference type="AlphaFoldDB" id="A0A1L0BZR6"/>
<dbReference type="Pfam" id="PF00587">
    <property type="entry name" value="tRNA-synt_2b"/>
    <property type="match status" value="1"/>
</dbReference>
<evidence type="ECO:0000259" key="16">
    <source>
        <dbReference type="PROSITE" id="PS50862"/>
    </source>
</evidence>
<evidence type="ECO:0000256" key="13">
    <source>
        <dbReference type="PIRSR" id="PIRSR001529-1"/>
    </source>
</evidence>
<comment type="similarity">
    <text evidence="2">Belongs to the class-II aminoacyl-tRNA synthetase family. Type-1 seryl-tRNA synthetase subfamily.</text>
</comment>
<dbReference type="PIRSF" id="PIRSF001529">
    <property type="entry name" value="Ser-tRNA-synth_IIa"/>
    <property type="match status" value="1"/>
</dbReference>
<dbReference type="Pfam" id="PF02403">
    <property type="entry name" value="Seryl_tRNA_N"/>
    <property type="match status" value="1"/>
</dbReference>
<evidence type="ECO:0000313" key="17">
    <source>
        <dbReference type="EMBL" id="SGZ56847.1"/>
    </source>
</evidence>
<dbReference type="GO" id="GO:0004828">
    <property type="term" value="F:serine-tRNA ligase activity"/>
    <property type="evidence" value="ECO:0007669"/>
    <property type="project" value="UniProtKB-EC"/>
</dbReference>
<feature type="coiled-coil region" evidence="15">
    <location>
        <begin position="66"/>
        <end position="100"/>
    </location>
</feature>
<evidence type="ECO:0000256" key="6">
    <source>
        <dbReference type="ARBA" id="ARBA00022840"/>
    </source>
</evidence>
<gene>
    <name evidence="17" type="ORF">SAMEA4029009_CIC11G00000001933</name>
</gene>
<keyword evidence="6 14" id="KW-0067">ATP-binding</keyword>
<sequence length="459" mass="52370">MLDINAFLVEKGGEPDKIKASQKKRGDSVELVDEIIAEYKKWTTIRFDLDAVNKKLNALQKQIGQKFKAKEDASELLAEKDKLTAEKKELTETEQKADADLRYKVNQVGNIVHESVVDSQDEDNNELVRTWKPENYAEVGQVAAATGAPAALSHHEILLRLDGYDPERGVRIVGHRGYFLRKWGVFLNQALINYGLEFLFGKGYLPLQAPVMMNKEVMAKTAQLSQFDEELYKVLDGDDEKYLIATSEQPISAYHAGEWFESPAEQLPVRYAGYSSCFRREAGSHGKDAWGIFRVHAFEKIEQFVLTEPEKSWEEFDRMIENSEEFYKSLGLPYRVVGIVSGELNNAAAKKFDLEAWFPFQKEYKELVSCSNCTDYQSRNLEIRCGIKQQNQSEKKYVHCLNSTLSATERALCCILENYQKEDGIIVPEVLRKYIPGAPEFLPFVKELPKNSTSSKKKN</sequence>
<feature type="binding site" evidence="13">
    <location>
        <position position="302"/>
    </location>
    <ligand>
        <name>L-serine</name>
        <dbReference type="ChEBI" id="CHEBI:33384"/>
    </ligand>
</feature>
<feature type="binding site" evidence="14">
    <location>
        <begin position="279"/>
        <end position="281"/>
    </location>
    <ligand>
        <name>ATP</name>
        <dbReference type="ChEBI" id="CHEBI:30616"/>
    </ligand>
</feature>